<evidence type="ECO:0000259" key="6">
    <source>
        <dbReference type="PROSITE" id="PS01031"/>
    </source>
</evidence>
<dbReference type="Proteomes" id="UP000694924">
    <property type="component" value="Unplaced"/>
</dbReference>
<keyword evidence="5" id="KW-0812">Transmembrane</keyword>
<dbReference type="CDD" id="cd06526">
    <property type="entry name" value="metazoan_ACD"/>
    <property type="match status" value="1"/>
</dbReference>
<keyword evidence="5" id="KW-1133">Transmembrane helix</keyword>
<dbReference type="PANTHER" id="PTHR45640:SF13">
    <property type="entry name" value="HEAT SHOCK PROTEIN 22-RELATED"/>
    <property type="match status" value="1"/>
</dbReference>
<evidence type="ECO:0000256" key="4">
    <source>
        <dbReference type="RuleBase" id="RU003616"/>
    </source>
</evidence>
<keyword evidence="5" id="KW-0472">Membrane</keyword>
<dbReference type="RefSeq" id="XP_015179445.1">
    <property type="nucleotide sequence ID" value="XM_015323959.1"/>
</dbReference>
<dbReference type="PRINTS" id="PR00299">
    <property type="entry name" value="ACRYSTALLIN"/>
</dbReference>
<accession>A0ABM1IGV8</accession>
<dbReference type="GeneID" id="107067983"/>
<dbReference type="PANTHER" id="PTHR45640">
    <property type="entry name" value="HEAT SHOCK PROTEIN HSP-12.2-RELATED"/>
    <property type="match status" value="1"/>
</dbReference>
<protein>
    <submittedName>
        <fullName evidence="8">Protein lethal(2)essential for life-like isoform X1</fullName>
    </submittedName>
</protein>
<dbReference type="PROSITE" id="PS01031">
    <property type="entry name" value="SHSP"/>
    <property type="match status" value="1"/>
</dbReference>
<sequence length="232" mass="27091">MVDYRIGILIFLFIYILLIYQIVYVYRKKKMSIVPLVFHDWWEDMDRPVSRIWDQYFGRGLHRNDLVTGFSDFGINRPLRSLLGNNSTYYRPWRTVTRQNSGGSSTIKMEKDNFQVILDVQQFSPDEITVKTVDKNVVVEAKHEERQDEHGFISRQFVRRYILPNDYDAINVTSTLSSDGVLTITAPRKKPEPTGTERIINIVKTGLPAEKTLPVETKIETQIETEKKNETE</sequence>
<evidence type="ECO:0000256" key="5">
    <source>
        <dbReference type="SAM" id="Phobius"/>
    </source>
</evidence>
<keyword evidence="1" id="KW-0346">Stress response</keyword>
<reference evidence="8" key="1">
    <citation type="submission" date="2025-08" db="UniProtKB">
        <authorList>
            <consortium name="RefSeq"/>
        </authorList>
    </citation>
    <scope>IDENTIFICATION</scope>
    <source>
        <tissue evidence="8">Whole body</tissue>
    </source>
</reference>
<evidence type="ECO:0000256" key="1">
    <source>
        <dbReference type="ARBA" id="ARBA00023016"/>
    </source>
</evidence>
<evidence type="ECO:0000313" key="7">
    <source>
        <dbReference type="Proteomes" id="UP000694924"/>
    </source>
</evidence>
<proteinExistence type="inferred from homology"/>
<evidence type="ECO:0000256" key="3">
    <source>
        <dbReference type="PROSITE-ProRule" id="PRU00285"/>
    </source>
</evidence>
<dbReference type="InterPro" id="IPR055269">
    <property type="entry name" value="Alpha-crystallin/HSP_16"/>
</dbReference>
<dbReference type="SUPFAM" id="SSF49764">
    <property type="entry name" value="HSP20-like chaperones"/>
    <property type="match status" value="1"/>
</dbReference>
<dbReference type="PIRSF" id="PIRSF036514">
    <property type="entry name" value="Sm_HSP_B1"/>
    <property type="match status" value="1"/>
</dbReference>
<dbReference type="Gene3D" id="2.60.40.790">
    <property type="match status" value="1"/>
</dbReference>
<organism evidence="7 8">
    <name type="scientific">Polistes dominula</name>
    <name type="common">European paper wasp</name>
    <name type="synonym">Vespa dominula</name>
    <dbReference type="NCBI Taxonomy" id="743375"/>
    <lineage>
        <taxon>Eukaryota</taxon>
        <taxon>Metazoa</taxon>
        <taxon>Ecdysozoa</taxon>
        <taxon>Arthropoda</taxon>
        <taxon>Hexapoda</taxon>
        <taxon>Insecta</taxon>
        <taxon>Pterygota</taxon>
        <taxon>Neoptera</taxon>
        <taxon>Endopterygota</taxon>
        <taxon>Hymenoptera</taxon>
        <taxon>Apocrita</taxon>
        <taxon>Aculeata</taxon>
        <taxon>Vespoidea</taxon>
        <taxon>Vespidae</taxon>
        <taxon>Polistinae</taxon>
        <taxon>Polistini</taxon>
        <taxon>Polistes</taxon>
    </lineage>
</organism>
<feature type="transmembrane region" description="Helical" evidence="5">
    <location>
        <begin position="6"/>
        <end position="26"/>
    </location>
</feature>
<dbReference type="InterPro" id="IPR001436">
    <property type="entry name" value="Alpha-crystallin/sHSP_animal"/>
</dbReference>
<keyword evidence="7" id="KW-1185">Reference proteome</keyword>
<dbReference type="InterPro" id="IPR008978">
    <property type="entry name" value="HSP20-like_chaperone"/>
</dbReference>
<evidence type="ECO:0000256" key="2">
    <source>
        <dbReference type="PIRNR" id="PIRNR036514"/>
    </source>
</evidence>
<dbReference type="Pfam" id="PF00011">
    <property type="entry name" value="HSP20"/>
    <property type="match status" value="1"/>
</dbReference>
<comment type="similarity">
    <text evidence="2 3 4">Belongs to the small heat shock protein (HSP20) family.</text>
</comment>
<feature type="domain" description="SHSP" evidence="6">
    <location>
        <begin position="96"/>
        <end position="205"/>
    </location>
</feature>
<evidence type="ECO:0000313" key="8">
    <source>
        <dbReference type="RefSeq" id="XP_015179445.1"/>
    </source>
</evidence>
<name>A0ABM1IGV8_POLDO</name>
<dbReference type="InterPro" id="IPR002068">
    <property type="entry name" value="A-crystallin/Hsp20_dom"/>
</dbReference>
<gene>
    <name evidence="8" type="primary">LOC107067983</name>
</gene>